<name>A0A1G9KZ46_9GAMM</name>
<organism evidence="2 3">
    <name type="scientific">Franzmannia pantelleriensis</name>
    <dbReference type="NCBI Taxonomy" id="48727"/>
    <lineage>
        <taxon>Bacteria</taxon>
        <taxon>Pseudomonadati</taxon>
        <taxon>Pseudomonadota</taxon>
        <taxon>Gammaproteobacteria</taxon>
        <taxon>Oceanospirillales</taxon>
        <taxon>Halomonadaceae</taxon>
        <taxon>Franzmannia</taxon>
    </lineage>
</organism>
<evidence type="ECO:0000313" key="3">
    <source>
        <dbReference type="Proteomes" id="UP000199107"/>
    </source>
</evidence>
<gene>
    <name evidence="2" type="ORF">SAMN05192555_10599</name>
</gene>
<sequence>MAFDSGVTHPAPDSTSQPAKRRMRGGRVALLPELPRVEVIHELPEGTRHCAEDGTELKVIGEDVSEELHVVPARAAAIVELRPWEASDDLTRISGLNPARLAEIQESTLLCE</sequence>
<accession>A0A1G9KZ46</accession>
<dbReference type="EMBL" id="FNGH01000005">
    <property type="protein sequence ID" value="SDL55008.1"/>
    <property type="molecule type" value="Genomic_DNA"/>
</dbReference>
<reference evidence="3" key="1">
    <citation type="submission" date="2016-10" db="EMBL/GenBank/DDBJ databases">
        <authorList>
            <person name="Varghese N."/>
            <person name="Submissions S."/>
        </authorList>
    </citation>
    <scope>NUCLEOTIDE SEQUENCE [LARGE SCALE GENOMIC DNA]</scope>
    <source>
        <strain evidence="3">AAP</strain>
    </source>
</reference>
<keyword evidence="3" id="KW-1185">Reference proteome</keyword>
<dbReference type="Gene3D" id="1.10.150.320">
    <property type="entry name" value="Photosystem II 12 kDa extrinsic protein"/>
    <property type="match status" value="1"/>
</dbReference>
<evidence type="ECO:0000313" key="2">
    <source>
        <dbReference type="EMBL" id="SDL55008.1"/>
    </source>
</evidence>
<dbReference type="RefSeq" id="WP_245701527.1">
    <property type="nucleotide sequence ID" value="NZ_FNGH01000005.1"/>
</dbReference>
<dbReference type="STRING" id="48727.SAMN05192555_10599"/>
<protein>
    <submittedName>
        <fullName evidence="2">Uncharacterized protein</fullName>
    </submittedName>
</protein>
<proteinExistence type="predicted"/>
<dbReference type="Proteomes" id="UP000199107">
    <property type="component" value="Unassembled WGS sequence"/>
</dbReference>
<feature type="region of interest" description="Disordered" evidence="1">
    <location>
        <begin position="1"/>
        <end position="23"/>
    </location>
</feature>
<evidence type="ECO:0000256" key="1">
    <source>
        <dbReference type="SAM" id="MobiDB-lite"/>
    </source>
</evidence>
<dbReference type="AlphaFoldDB" id="A0A1G9KZ46"/>